<dbReference type="InterPro" id="IPR012871">
    <property type="entry name" value="DUF1668_ORYSA"/>
</dbReference>
<dbReference type="Proteomes" id="UP000006591">
    <property type="component" value="Chromosome 11"/>
</dbReference>
<name>A0A0E0IX64_ORYNI</name>
<dbReference type="HOGENOM" id="CLU_1941470_0_0_1"/>
<evidence type="ECO:0000313" key="1">
    <source>
        <dbReference type="EnsemblPlants" id="ONIVA11G00530.2"/>
    </source>
</evidence>
<evidence type="ECO:0000313" key="2">
    <source>
        <dbReference type="Proteomes" id="UP000006591"/>
    </source>
</evidence>
<accession>A0A0E0IX64</accession>
<proteinExistence type="predicted"/>
<protein>
    <submittedName>
        <fullName evidence="1">Uncharacterized protein</fullName>
    </submittedName>
</protein>
<reference evidence="1" key="2">
    <citation type="submission" date="2018-04" db="EMBL/GenBank/DDBJ databases">
        <title>OnivRS2 (Oryza nivara Reference Sequence Version 2).</title>
        <authorList>
            <person name="Zhang J."/>
            <person name="Kudrna D."/>
            <person name="Lee S."/>
            <person name="Talag J."/>
            <person name="Rajasekar S."/>
            <person name="Welchert J."/>
            <person name="Hsing Y.-I."/>
            <person name="Wing R.A."/>
        </authorList>
    </citation>
    <scope>NUCLEOTIDE SEQUENCE [LARGE SCALE GENOMIC DNA]</scope>
    <source>
        <strain evidence="1">SL10</strain>
    </source>
</reference>
<dbReference type="Gramene" id="ONIVA11G00530.2">
    <property type="protein sequence ID" value="ONIVA11G00530.2"/>
    <property type="gene ID" value="ONIVA11G00530"/>
</dbReference>
<dbReference type="AlphaFoldDB" id="A0A0E0IX64"/>
<dbReference type="Pfam" id="PF07893">
    <property type="entry name" value="DUF1668"/>
    <property type="match status" value="1"/>
</dbReference>
<sequence>MAAYKQPLVNAILRQSSICAGAQALVRTIMPPPPIACALGQLHTWLDLNIPASWSPIRLDLIRLGSGRFCVAKMFSSMMQDDEIHMEFAVLTGLQMVPPRGTKDDQQAPWMVKHKSICYPFGYYNIKRVF</sequence>
<keyword evidence="2" id="KW-1185">Reference proteome</keyword>
<organism evidence="1">
    <name type="scientific">Oryza nivara</name>
    <name type="common">Indian wild rice</name>
    <name type="synonym">Oryza sativa f. spontanea</name>
    <dbReference type="NCBI Taxonomy" id="4536"/>
    <lineage>
        <taxon>Eukaryota</taxon>
        <taxon>Viridiplantae</taxon>
        <taxon>Streptophyta</taxon>
        <taxon>Embryophyta</taxon>
        <taxon>Tracheophyta</taxon>
        <taxon>Spermatophyta</taxon>
        <taxon>Magnoliopsida</taxon>
        <taxon>Liliopsida</taxon>
        <taxon>Poales</taxon>
        <taxon>Poaceae</taxon>
        <taxon>BOP clade</taxon>
        <taxon>Oryzoideae</taxon>
        <taxon>Oryzeae</taxon>
        <taxon>Oryzinae</taxon>
        <taxon>Oryza</taxon>
    </lineage>
</organism>
<reference evidence="1" key="1">
    <citation type="submission" date="2015-04" db="UniProtKB">
        <authorList>
            <consortium name="EnsemblPlants"/>
        </authorList>
    </citation>
    <scope>IDENTIFICATION</scope>
    <source>
        <strain evidence="1">SL10</strain>
    </source>
</reference>
<dbReference type="EnsemblPlants" id="ONIVA11G00530.2">
    <property type="protein sequence ID" value="ONIVA11G00530.2"/>
    <property type="gene ID" value="ONIVA11G00530"/>
</dbReference>